<gene>
    <name evidence="6" type="ORF">A6V39_05415</name>
</gene>
<evidence type="ECO:0000313" key="7">
    <source>
        <dbReference type="Proteomes" id="UP000077623"/>
    </source>
</evidence>
<evidence type="ECO:0000256" key="3">
    <source>
        <dbReference type="ARBA" id="ARBA00023125"/>
    </source>
</evidence>
<keyword evidence="2" id="KW-0680">Restriction system</keyword>
<dbReference type="Proteomes" id="UP000077623">
    <property type="component" value="Unassembled WGS sequence"/>
</dbReference>
<keyword evidence="7" id="KW-1185">Reference proteome</keyword>
<dbReference type="PANTHER" id="PTHR43140">
    <property type="entry name" value="TYPE-1 RESTRICTION ENZYME ECOKI SPECIFICITY PROTEIN"/>
    <property type="match status" value="1"/>
</dbReference>
<evidence type="ECO:0000256" key="2">
    <source>
        <dbReference type="ARBA" id="ARBA00022747"/>
    </source>
</evidence>
<proteinExistence type="inferred from homology"/>
<organism evidence="6 7">
    <name type="scientific">Candidatus Mycoplasma haematobovis</name>
    <dbReference type="NCBI Taxonomy" id="432608"/>
    <lineage>
        <taxon>Bacteria</taxon>
        <taxon>Bacillati</taxon>
        <taxon>Mycoplasmatota</taxon>
        <taxon>Mollicutes</taxon>
        <taxon>Mycoplasmataceae</taxon>
        <taxon>Mycoplasma</taxon>
    </lineage>
</organism>
<dbReference type="PANTHER" id="PTHR43140:SF1">
    <property type="entry name" value="TYPE I RESTRICTION ENZYME ECOKI SPECIFICITY SUBUNIT"/>
    <property type="match status" value="1"/>
</dbReference>
<dbReference type="InterPro" id="IPR000055">
    <property type="entry name" value="Restrct_endonuc_typeI_TRD"/>
</dbReference>
<dbReference type="REBASE" id="159371">
    <property type="entry name" value="S8.MhaP01ORF5270P"/>
</dbReference>
<evidence type="ECO:0000259" key="5">
    <source>
        <dbReference type="Pfam" id="PF01420"/>
    </source>
</evidence>
<keyword evidence="3" id="KW-0238">DNA-binding</keyword>
<dbReference type="EMBL" id="LWUJ01000015">
    <property type="protein sequence ID" value="OAL09774.1"/>
    <property type="molecule type" value="Genomic_DNA"/>
</dbReference>
<dbReference type="CDD" id="cd17519">
    <property type="entry name" value="RMtype1_S_HpyCR35ORFAP-TRD1-CR1_like"/>
    <property type="match status" value="1"/>
</dbReference>
<accession>A0A1A9QCF5</accession>
<evidence type="ECO:0000256" key="4">
    <source>
        <dbReference type="ARBA" id="ARBA00038652"/>
    </source>
</evidence>
<dbReference type="AlphaFoldDB" id="A0A1A9QCF5"/>
<comment type="caution">
    <text evidence="6">The sequence shown here is derived from an EMBL/GenBank/DDBJ whole genome shotgun (WGS) entry which is preliminary data.</text>
</comment>
<evidence type="ECO:0000256" key="1">
    <source>
        <dbReference type="ARBA" id="ARBA00010923"/>
    </source>
</evidence>
<reference evidence="7" key="1">
    <citation type="submission" date="2016-04" db="EMBL/GenBank/DDBJ databases">
        <authorList>
            <person name="Quiroz-Castaneda R.E."/>
            <person name="Martinez-Ocampo F."/>
        </authorList>
    </citation>
    <scope>NUCLEOTIDE SEQUENCE [LARGE SCALE GENOMIC DNA]</scope>
    <source>
        <strain evidence="7">INIFAP01</strain>
    </source>
</reference>
<feature type="domain" description="Type I restriction modification DNA specificity" evidence="5">
    <location>
        <begin position="67"/>
        <end position="238"/>
    </location>
</feature>
<dbReference type="SUPFAM" id="SSF116734">
    <property type="entry name" value="DNA methylase specificity domain"/>
    <property type="match status" value="2"/>
</dbReference>
<sequence length="254" mass="30633">MLNIEKLKEITIPLPSLEKQKEIANLLDKFWKLSEELEEELSLRKQQYEYYRDELLSFKQDNKIEWLTLGEIFKFIGGFPFEISKYKSKGFPILRINNICECLIDNKNLVFFSKGDYEQNLDSYILRPNDLFISNAGTLKIGFNNQNFDYWINQRIYKLDIDKEKYNWKYLFHWLVNNIYYISNFSSSSNMVPNWSTTKMKKIKIPIPSLEKQQEIVDLLDKFWELSNSIKEGLPSEILMRKQQYEYYRDKLLN</sequence>
<comment type="subunit">
    <text evidence="4">The methyltransferase is composed of M and S polypeptides.</text>
</comment>
<feature type="domain" description="Type I restriction modification DNA specificity" evidence="5">
    <location>
        <begin position="2"/>
        <end position="40"/>
    </location>
</feature>
<evidence type="ECO:0000313" key="6">
    <source>
        <dbReference type="EMBL" id="OAL09774.1"/>
    </source>
</evidence>
<dbReference type="GO" id="GO:0003677">
    <property type="term" value="F:DNA binding"/>
    <property type="evidence" value="ECO:0007669"/>
    <property type="project" value="UniProtKB-KW"/>
</dbReference>
<dbReference type="Pfam" id="PF01420">
    <property type="entry name" value="Methylase_S"/>
    <property type="match status" value="2"/>
</dbReference>
<dbReference type="STRING" id="432608.A6V39_05415"/>
<name>A0A1A9QCF5_9MOLU</name>
<protein>
    <recommendedName>
        <fullName evidence="5">Type I restriction modification DNA specificity domain-containing protein</fullName>
    </recommendedName>
</protein>
<comment type="similarity">
    <text evidence="1">Belongs to the type-I restriction system S methylase family.</text>
</comment>
<dbReference type="InterPro" id="IPR044946">
    <property type="entry name" value="Restrct_endonuc_typeI_TRD_sf"/>
</dbReference>
<dbReference type="GO" id="GO:0009307">
    <property type="term" value="P:DNA restriction-modification system"/>
    <property type="evidence" value="ECO:0007669"/>
    <property type="project" value="UniProtKB-KW"/>
</dbReference>
<dbReference type="InterPro" id="IPR051212">
    <property type="entry name" value="Type-I_RE_S_subunit"/>
</dbReference>
<dbReference type="Gene3D" id="3.90.220.20">
    <property type="entry name" value="DNA methylase specificity domains"/>
    <property type="match status" value="2"/>
</dbReference>